<feature type="transmembrane region" description="Helical" evidence="1">
    <location>
        <begin position="27"/>
        <end position="45"/>
    </location>
</feature>
<dbReference type="Proteomes" id="UP000054988">
    <property type="component" value="Unassembled WGS sequence"/>
</dbReference>
<evidence type="ECO:0000313" key="2">
    <source>
        <dbReference type="EMBL" id="KTB28501.1"/>
    </source>
</evidence>
<evidence type="ECO:0000256" key="1">
    <source>
        <dbReference type="SAM" id="Phobius"/>
    </source>
</evidence>
<keyword evidence="1" id="KW-1133">Transmembrane helix</keyword>
<name>A0A0W0EWW9_MONRR</name>
<evidence type="ECO:0000313" key="3">
    <source>
        <dbReference type="Proteomes" id="UP000054988"/>
    </source>
</evidence>
<sequence length="105" mass="11500">MPAIANTNANTDSDVISADNALTNSSAPVPLLVLVLILTLIYYFGPKIFEWRFPFQTTGQLDTLVAEIDEIIDSNSSIERDLIGPHYLHMFKAALQVSVPSTIPP</sequence>
<reference evidence="2 3" key="1">
    <citation type="submission" date="2015-12" db="EMBL/GenBank/DDBJ databases">
        <title>Draft genome sequence of Moniliophthora roreri, the causal agent of frosty pod rot of cacao.</title>
        <authorList>
            <person name="Aime M.C."/>
            <person name="Diaz-Valderrama J.R."/>
            <person name="Kijpornyongpan T."/>
            <person name="Phillips-Mora W."/>
        </authorList>
    </citation>
    <scope>NUCLEOTIDE SEQUENCE [LARGE SCALE GENOMIC DNA]</scope>
    <source>
        <strain evidence="2 3">MCA 2952</strain>
    </source>
</reference>
<dbReference type="AlphaFoldDB" id="A0A0W0EWW9"/>
<keyword evidence="1" id="KW-0472">Membrane</keyword>
<accession>A0A0W0EWW9</accession>
<protein>
    <submittedName>
        <fullName evidence="2">Uncharacterized protein</fullName>
    </submittedName>
</protein>
<organism evidence="2 3">
    <name type="scientific">Moniliophthora roreri</name>
    <name type="common">Frosty pod rot fungus</name>
    <name type="synonym">Monilia roreri</name>
    <dbReference type="NCBI Taxonomy" id="221103"/>
    <lineage>
        <taxon>Eukaryota</taxon>
        <taxon>Fungi</taxon>
        <taxon>Dikarya</taxon>
        <taxon>Basidiomycota</taxon>
        <taxon>Agaricomycotina</taxon>
        <taxon>Agaricomycetes</taxon>
        <taxon>Agaricomycetidae</taxon>
        <taxon>Agaricales</taxon>
        <taxon>Marasmiineae</taxon>
        <taxon>Marasmiaceae</taxon>
        <taxon>Moniliophthora</taxon>
    </lineage>
</organism>
<dbReference type="EMBL" id="LATX01002471">
    <property type="protein sequence ID" value="KTB28501.1"/>
    <property type="molecule type" value="Genomic_DNA"/>
</dbReference>
<comment type="caution">
    <text evidence="2">The sequence shown here is derived from an EMBL/GenBank/DDBJ whole genome shotgun (WGS) entry which is preliminary data.</text>
</comment>
<keyword evidence="1" id="KW-0812">Transmembrane</keyword>
<proteinExistence type="predicted"/>
<gene>
    <name evidence="2" type="ORF">WG66_18902</name>
</gene>